<dbReference type="InterPro" id="IPR024340">
    <property type="entry name" value="Sec16_CCD"/>
</dbReference>
<evidence type="ECO:0000256" key="9">
    <source>
        <dbReference type="ARBA" id="ARBA00024687"/>
    </source>
</evidence>
<dbReference type="GO" id="GO:0070973">
    <property type="term" value="P:protein localization to endoplasmic reticulum exit site"/>
    <property type="evidence" value="ECO:0007669"/>
    <property type="project" value="TreeGrafter"/>
</dbReference>
<dbReference type="Pfam" id="PF12935">
    <property type="entry name" value="Sec16_N"/>
    <property type="match status" value="1"/>
</dbReference>
<evidence type="ECO:0000256" key="7">
    <source>
        <dbReference type="ARBA" id="ARBA00023006"/>
    </source>
</evidence>
<keyword evidence="8 10" id="KW-0472">Membrane</keyword>
<feature type="domain" description="Sec16 central conserved" evidence="13">
    <location>
        <begin position="1180"/>
        <end position="1297"/>
    </location>
</feature>
<comment type="similarity">
    <text evidence="2 10">Belongs to the SEC16 family.</text>
</comment>
<dbReference type="GO" id="GO:0015031">
    <property type="term" value="P:protein transport"/>
    <property type="evidence" value="ECO:0007669"/>
    <property type="project" value="UniProtKB-KW"/>
</dbReference>
<feature type="compositionally biased region" description="Low complexity" evidence="11">
    <location>
        <begin position="2016"/>
        <end position="2036"/>
    </location>
</feature>
<dbReference type="InterPro" id="IPR024468">
    <property type="entry name" value="Sec16_N"/>
</dbReference>
<feature type="compositionally biased region" description="Pro residues" evidence="11">
    <location>
        <begin position="991"/>
        <end position="1004"/>
    </location>
</feature>
<dbReference type="OrthoDB" id="8918678at2759"/>
<feature type="region of interest" description="Disordered" evidence="11">
    <location>
        <begin position="307"/>
        <end position="427"/>
    </location>
</feature>
<keyword evidence="16" id="KW-1185">Reference proteome</keyword>
<evidence type="ECO:0000256" key="6">
    <source>
        <dbReference type="ARBA" id="ARBA00022927"/>
    </source>
</evidence>
<reference evidence="15 16" key="1">
    <citation type="journal article" date="2016" name="Genome Biol. Evol.">
        <title>Divergent and convergent evolution of fungal pathogenicity.</title>
        <authorList>
            <person name="Shang Y."/>
            <person name="Xiao G."/>
            <person name="Zheng P."/>
            <person name="Cen K."/>
            <person name="Zhan S."/>
            <person name="Wang C."/>
        </authorList>
    </citation>
    <scope>NUCLEOTIDE SEQUENCE [LARGE SCALE GENOMIC DNA]</scope>
    <source>
        <strain evidence="15 16">ARSEF 7405</strain>
    </source>
</reference>
<feature type="compositionally biased region" description="Pro residues" evidence="11">
    <location>
        <begin position="1012"/>
        <end position="1021"/>
    </location>
</feature>
<evidence type="ECO:0000259" key="12">
    <source>
        <dbReference type="Pfam" id="PF12931"/>
    </source>
</evidence>
<feature type="compositionally biased region" description="Pro residues" evidence="11">
    <location>
        <begin position="845"/>
        <end position="854"/>
    </location>
</feature>
<evidence type="ECO:0000256" key="4">
    <source>
        <dbReference type="ARBA" id="ARBA00022824"/>
    </source>
</evidence>
<feature type="domain" description="Sec16 N-terminal" evidence="14">
    <location>
        <begin position="416"/>
        <end position="602"/>
    </location>
</feature>
<gene>
    <name evidence="15" type="ORF">AAP_04114</name>
</gene>
<feature type="compositionally biased region" description="Polar residues" evidence="11">
    <location>
        <begin position="1140"/>
        <end position="1155"/>
    </location>
</feature>
<evidence type="ECO:0000256" key="8">
    <source>
        <dbReference type="ARBA" id="ARBA00023136"/>
    </source>
</evidence>
<evidence type="ECO:0000256" key="5">
    <source>
        <dbReference type="ARBA" id="ARBA00022892"/>
    </source>
</evidence>
<evidence type="ECO:0000256" key="1">
    <source>
        <dbReference type="ARBA" id="ARBA00004397"/>
    </source>
</evidence>
<dbReference type="GO" id="GO:0012507">
    <property type="term" value="C:ER to Golgi transport vesicle membrane"/>
    <property type="evidence" value="ECO:0007669"/>
    <property type="project" value="TreeGrafter"/>
</dbReference>
<feature type="domain" description="Sec16 Sec23-binding" evidence="12">
    <location>
        <begin position="1340"/>
        <end position="1652"/>
    </location>
</feature>
<proteinExistence type="inferred from homology"/>
<evidence type="ECO:0000256" key="3">
    <source>
        <dbReference type="ARBA" id="ARBA00022448"/>
    </source>
</evidence>
<keyword evidence="5 10" id="KW-0931">ER-Golgi transport</keyword>
<feature type="region of interest" description="Disordered" evidence="11">
    <location>
        <begin position="553"/>
        <end position="578"/>
    </location>
</feature>
<feature type="compositionally biased region" description="Pro residues" evidence="11">
    <location>
        <begin position="741"/>
        <end position="752"/>
    </location>
</feature>
<keyword evidence="3 10" id="KW-0813">Transport</keyword>
<evidence type="ECO:0000256" key="11">
    <source>
        <dbReference type="SAM" id="MobiDB-lite"/>
    </source>
</evidence>
<organism evidence="15 16">
    <name type="scientific">Ascosphaera apis ARSEF 7405</name>
    <dbReference type="NCBI Taxonomy" id="392613"/>
    <lineage>
        <taxon>Eukaryota</taxon>
        <taxon>Fungi</taxon>
        <taxon>Dikarya</taxon>
        <taxon>Ascomycota</taxon>
        <taxon>Pezizomycotina</taxon>
        <taxon>Eurotiomycetes</taxon>
        <taxon>Eurotiomycetidae</taxon>
        <taxon>Onygenales</taxon>
        <taxon>Ascosphaeraceae</taxon>
        <taxon>Ascosphaera</taxon>
    </lineage>
</organism>
<dbReference type="Pfam" id="PF12931">
    <property type="entry name" value="TPR_Sec16"/>
    <property type="match status" value="1"/>
</dbReference>
<feature type="compositionally biased region" description="Basic and acidic residues" evidence="11">
    <location>
        <begin position="1911"/>
        <end position="1949"/>
    </location>
</feature>
<dbReference type="GO" id="GO:0005789">
    <property type="term" value="C:endoplasmic reticulum membrane"/>
    <property type="evidence" value="ECO:0007669"/>
    <property type="project" value="UniProtKB-SubCell"/>
</dbReference>
<dbReference type="Pfam" id="PF12932">
    <property type="entry name" value="Sec16"/>
    <property type="match status" value="1"/>
</dbReference>
<dbReference type="VEuPathDB" id="FungiDB:AAP_04114"/>
<feature type="region of interest" description="Disordered" evidence="11">
    <location>
        <begin position="1"/>
        <end position="95"/>
    </location>
</feature>
<protein>
    <recommendedName>
        <fullName evidence="10">Protein transport protein sec16</fullName>
    </recommendedName>
</protein>
<keyword evidence="7 10" id="KW-0072">Autophagy</keyword>
<feature type="compositionally biased region" description="Acidic residues" evidence="11">
    <location>
        <begin position="416"/>
        <end position="425"/>
    </location>
</feature>
<feature type="compositionally biased region" description="Low complexity" evidence="11">
    <location>
        <begin position="65"/>
        <end position="74"/>
    </location>
</feature>
<dbReference type="GO" id="GO:0070971">
    <property type="term" value="C:endoplasmic reticulum exit site"/>
    <property type="evidence" value="ECO:0007669"/>
    <property type="project" value="TreeGrafter"/>
</dbReference>
<dbReference type="GO" id="GO:0007030">
    <property type="term" value="P:Golgi organization"/>
    <property type="evidence" value="ECO:0007669"/>
    <property type="project" value="TreeGrafter"/>
</dbReference>
<evidence type="ECO:0000259" key="14">
    <source>
        <dbReference type="Pfam" id="PF12935"/>
    </source>
</evidence>
<dbReference type="Proteomes" id="UP000242877">
    <property type="component" value="Unassembled WGS sequence"/>
</dbReference>
<comment type="function">
    <text evidence="9 10">Involved in the initiation of assembly of the COPII coat required for the formation of transport vesicles from the endoplasmic reticulum (ER) and the selection of cargo molecules. Also involved in autophagy.</text>
</comment>
<comment type="subcellular location">
    <subcellularLocation>
        <location evidence="1">Endoplasmic reticulum membrane</location>
        <topology evidence="1">Peripheral membrane protein</topology>
        <orientation evidence="1">Cytoplasmic side</orientation>
    </subcellularLocation>
</comment>
<dbReference type="PANTHER" id="PTHR13402">
    <property type="entry name" value="RGPR-RELATED"/>
    <property type="match status" value="1"/>
</dbReference>
<feature type="compositionally biased region" description="Pro residues" evidence="11">
    <location>
        <begin position="2055"/>
        <end position="2074"/>
    </location>
</feature>
<feature type="region of interest" description="Disordered" evidence="11">
    <location>
        <begin position="1835"/>
        <end position="1980"/>
    </location>
</feature>
<feature type="compositionally biased region" description="Low complexity" evidence="11">
    <location>
        <begin position="855"/>
        <end position="871"/>
    </location>
</feature>
<feature type="compositionally biased region" description="Low complexity" evidence="11">
    <location>
        <begin position="2075"/>
        <end position="2086"/>
    </location>
</feature>
<feature type="region of interest" description="Disordered" evidence="11">
    <location>
        <begin position="229"/>
        <end position="263"/>
    </location>
</feature>
<feature type="compositionally biased region" description="Polar residues" evidence="11">
    <location>
        <begin position="766"/>
        <end position="776"/>
    </location>
</feature>
<evidence type="ECO:0000256" key="10">
    <source>
        <dbReference type="RuleBase" id="RU364101"/>
    </source>
</evidence>
<feature type="region of interest" description="Disordered" evidence="11">
    <location>
        <begin position="1693"/>
        <end position="1765"/>
    </location>
</feature>
<feature type="compositionally biased region" description="Pro residues" evidence="11">
    <location>
        <begin position="777"/>
        <end position="795"/>
    </location>
</feature>
<evidence type="ECO:0000313" key="16">
    <source>
        <dbReference type="Proteomes" id="UP000242877"/>
    </source>
</evidence>
<feature type="compositionally biased region" description="Basic and acidic residues" evidence="11">
    <location>
        <begin position="1894"/>
        <end position="1903"/>
    </location>
</feature>
<feature type="compositionally biased region" description="Polar residues" evidence="11">
    <location>
        <begin position="388"/>
        <end position="409"/>
    </location>
</feature>
<dbReference type="InterPro" id="IPR024298">
    <property type="entry name" value="Sec16_Sec23-bd"/>
</dbReference>
<dbReference type="EMBL" id="AZGZ01000019">
    <property type="protein sequence ID" value="KZZ89763.1"/>
    <property type="molecule type" value="Genomic_DNA"/>
</dbReference>
<feature type="compositionally biased region" description="Polar residues" evidence="11">
    <location>
        <begin position="967"/>
        <end position="986"/>
    </location>
</feature>
<feature type="compositionally biased region" description="Polar residues" evidence="11">
    <location>
        <begin position="238"/>
        <end position="255"/>
    </location>
</feature>
<feature type="compositionally biased region" description="Pro residues" evidence="11">
    <location>
        <begin position="2087"/>
        <end position="2098"/>
    </location>
</feature>
<comment type="caution">
    <text evidence="15">The sequence shown here is derived from an EMBL/GenBank/DDBJ whole genome shotgun (WGS) entry which is preliminary data.</text>
</comment>
<accession>A0A162I7S9</accession>
<dbReference type="GO" id="GO:0006914">
    <property type="term" value="P:autophagy"/>
    <property type="evidence" value="ECO:0007669"/>
    <property type="project" value="UniProtKB-KW"/>
</dbReference>
<sequence>MGKKARHSRSVSWHPAWRADSDSSDSEGDAAPSSSSIARRRTAGQGAPALQPVLEEGIDDRSRSQQQQHQQHQQAHSEPQPRQPSARATAMAAETGKATPIYANVAVDTNSISSPVSLSPYASQNTSGLHVQSGSMTFDQDTYGGNASYAQYHDGEKDSRDHNGAHVNHAAHAAHDDDYECYDGEGDDGEFPDTIVIEEDALSPPLDMSDPATDRFDYRMMHHRDNTFVSSAGPHANPDNSYASTSEGAGNNSVGQADRPFPNRADTAQFFHREDILSRTTSFPMATSYDQQDAGAHDQAFFDNFNEGQHTSWSQNTMETERRNSNNNNSFGDGDAGSFFEELGSTQEQNQTSQPAPMQEEDSSYSYQNQSSFDPTNHQPAPEIIQPGSMQPITETTVSRTSPDHNINNLMVPEQAENEDNDTDMDDRLSTQSKPMYDATENDARYDEGLPLINEPQDNQPRGRSGLTASALKKHNRTISSIFAMDEPAEGEDFFKAVLTNKNGNGPSRNEGGFVPHALKRKSTLDVIGSMSFDHGKEAVESPFMEAIAEDPELPQEEGDEPQTNAPEPDRAPAEPREEDLAEKWKAMGFDDDELLGAEDSVLEPPIDASATPAVPVQKFTPTPTPGTGINDYFGDTANHMGASYHAALPQVQRQTLPKETIYTPHQPSTADLVTGLEGLNLTSEPAIPFMSPGATDYVPAVQQVQENLKPSSFTDSKESYKSPYDLPEDLTRQTRRHPHPVAPKVPAPIPYSVPQSSVAPPPRRSSLQNEASQDSVPPPPRPSTQSPKPQPPPKTNQTSNFFEELPAVAPRSRSRPRVQKAYTPAAQAVPPPPVPKLPSMAVVQPPPPPPPVQNPYNISSSPRSNSPLSNGTAPLPYGLQGPGPVDPYIPNSSGTATAPPVAAPPKTAVRYSPKPPNVPAGITPPATRRYSPAPQTAPSQVRYAPIAPRESSLSPPPKPILPFQPRTSSPLASNEPTSESFENVDSTILPPIPTSSSAPPPRGPSHDRPSIPGPSPPAQPPALGYTGGHSFTASDPSTTHHRYEPIESHEIGPPQPAMPTVPNPYAPSSTAQMYTPHAVSTSVPPMPTSDDVNQARTAYHQRPGPPPRSMTQSPGKGGQAQALRAAMQSPPRTAPPPSVTMSSMLSPNSRQSKTALPELDLVPPTDGREMDPLQRWKGCPIFKFGFNDTAVSTFPKHVPRYTSGHMVPKIMPTVGELRIRHARPLISPDETLDKERRKYPGPLRAKSKKKDLIAWLSSMIALFENAEHDHANESAVERDEKLILWKLVRILVENDGSLGGNETCEASIRSILSPNQTPRLDQAQSVEPKITNTTFPPEIMDMLMTGQREKAVWQAVDNNLWGHAMLLSSTLENTSIWRQVASEFIRKEIVPLGESGKSLAAAYEVFAGNTEEAVDHLVPPSARAGLHMVSKDMANPGTTGSGFEGLEKWRETVQIILSNRTPNDSHALRSLSQLLASSGRVSASHVCALLASGPAQRVGPAASIAGGVDDPNAMFVLLGWDHRRHASAINGDTDAICLTEAFEFATSILAGEPTHILPHLQAFKLHHAICLAECGQIAEAQQYCEALASTFKPSTKPSPYYNPAVLSQLENLMKRLEQFSVATGSSWISKPNMNKVSDSVWAKFSSFVAGEDSEGAGSGNTANQAPGPFANVLSTMSTPNLANMSKDTYVPHVRPPSVPMSSTASRYANVQSSGPYVPQSPSSNRSSLDSQRPVNMYGGYPASRSHSYERQAPAGNENYPPSQYGPYVPNLNTSGHLLPDNSMGMAHTPLSPVVENQTEAQARSLGNNASNAAAGPASTGLYAQPMQSYGTLIAGNTPSPMAPSPYSNLSETSTYQAPEGNTGYVPPSYEPPTYEPPSDGRVDLGSSSESGEEAPKPKRSIMDDDDDDDILSRAEAVKREEKARHDREAAERVRKAAEEDAKRNEAKSQKKGWFTGWFAKKQNEDNGGTTVVRAKLGEESSFYYDKELKRWVNKKDPNSAKPAASSLPPPPKAAGPPKSSTPVSQASPAHSASASPLPPPPPVPGVMLSRPPSDFRPPPGGPATQTAPPPMAPPLSTAPLAKPPSGAAPPAAPPKPQPLGNGSSIDDLLGAPAPRAHTGRSKKKGRGYVDIMAK</sequence>
<feature type="compositionally biased region" description="Polar residues" evidence="11">
    <location>
        <begin position="364"/>
        <end position="379"/>
    </location>
</feature>
<keyword evidence="4 10" id="KW-0256">Endoplasmic reticulum</keyword>
<feature type="compositionally biased region" description="Basic residues" evidence="11">
    <location>
        <begin position="2118"/>
        <end position="2127"/>
    </location>
</feature>
<feature type="compositionally biased region" description="Polar residues" evidence="11">
    <location>
        <begin position="1067"/>
        <end position="1084"/>
    </location>
</feature>
<feature type="compositionally biased region" description="Pro residues" evidence="11">
    <location>
        <begin position="1054"/>
        <end position="1066"/>
    </location>
</feature>
<feature type="compositionally biased region" description="Polar residues" evidence="11">
    <location>
        <begin position="344"/>
        <end position="356"/>
    </location>
</feature>
<name>A0A162I7S9_9EURO</name>
<feature type="compositionally biased region" description="Low complexity" evidence="11">
    <location>
        <begin position="896"/>
        <end position="910"/>
    </location>
</feature>
<feature type="compositionally biased region" description="Low complexity" evidence="11">
    <location>
        <begin position="796"/>
        <end position="812"/>
    </location>
</feature>
<feature type="region of interest" description="Disordered" evidence="11">
    <location>
        <begin position="736"/>
        <end position="1155"/>
    </location>
</feature>
<evidence type="ECO:0000259" key="13">
    <source>
        <dbReference type="Pfam" id="PF12932"/>
    </source>
</evidence>
<dbReference type="PANTHER" id="PTHR13402:SF6">
    <property type="entry name" value="SECRETORY 16, ISOFORM I"/>
    <property type="match status" value="1"/>
</dbReference>
<feature type="compositionally biased region" description="Polar residues" evidence="11">
    <location>
        <begin position="1700"/>
        <end position="1734"/>
    </location>
</feature>
<evidence type="ECO:0000256" key="2">
    <source>
        <dbReference type="ARBA" id="ARBA00005927"/>
    </source>
</evidence>
<keyword evidence="6 10" id="KW-0653">Protein transport</keyword>
<feature type="compositionally biased region" description="Basic and acidic residues" evidence="11">
    <location>
        <begin position="1042"/>
        <end position="1051"/>
    </location>
</feature>
<feature type="compositionally biased region" description="Polar residues" evidence="11">
    <location>
        <begin position="1835"/>
        <end position="1857"/>
    </location>
</feature>
<dbReference type="CDD" id="cd09233">
    <property type="entry name" value="ACE1-Sec16-like"/>
    <property type="match status" value="1"/>
</dbReference>
<evidence type="ECO:0000313" key="15">
    <source>
        <dbReference type="EMBL" id="KZZ89763.1"/>
    </source>
</evidence>
<dbReference type="GO" id="GO:0016192">
    <property type="term" value="P:vesicle-mediated transport"/>
    <property type="evidence" value="ECO:0007669"/>
    <property type="project" value="UniProtKB-KW"/>
</dbReference>
<dbReference type="Gene3D" id="1.25.40.1030">
    <property type="match status" value="1"/>
</dbReference>
<feature type="region of interest" description="Disordered" evidence="11">
    <location>
        <begin position="1994"/>
        <end position="2135"/>
    </location>
</feature>
<dbReference type="FunFam" id="1.25.40.1030:FF:000008">
    <property type="entry name" value="Protein transport protein sec16"/>
    <property type="match status" value="1"/>
</dbReference>